<protein>
    <submittedName>
        <fullName evidence="4">Glucosamine-6-phosphate deaminase</fullName>
        <ecNumber evidence="4">3.5.99.6</ecNumber>
    </submittedName>
</protein>
<keyword evidence="2" id="KW-0119">Carbohydrate metabolism</keyword>
<evidence type="ECO:0000313" key="5">
    <source>
        <dbReference type="Proteomes" id="UP001239267"/>
    </source>
</evidence>
<gene>
    <name evidence="4" type="ORF">J2T23_001326</name>
</gene>
<dbReference type="GO" id="GO:0006043">
    <property type="term" value="P:glucosamine catabolic process"/>
    <property type="evidence" value="ECO:0007669"/>
    <property type="project" value="TreeGrafter"/>
</dbReference>
<dbReference type="PANTHER" id="PTHR11280:SF5">
    <property type="entry name" value="GLUCOSAMINE-6-PHOSPHATE ISOMERASE"/>
    <property type="match status" value="1"/>
</dbReference>
<evidence type="ECO:0000256" key="2">
    <source>
        <dbReference type="ARBA" id="ARBA00023277"/>
    </source>
</evidence>
<dbReference type="GO" id="GO:0042802">
    <property type="term" value="F:identical protein binding"/>
    <property type="evidence" value="ECO:0007669"/>
    <property type="project" value="TreeGrafter"/>
</dbReference>
<dbReference type="EC" id="3.5.99.6" evidence="4"/>
<dbReference type="Proteomes" id="UP001239267">
    <property type="component" value="Unassembled WGS sequence"/>
</dbReference>
<evidence type="ECO:0000313" key="4">
    <source>
        <dbReference type="EMBL" id="MDQ0145436.1"/>
    </source>
</evidence>
<proteinExistence type="predicted"/>
<accession>A0AAJ1SQV6</accession>
<dbReference type="GO" id="GO:0019262">
    <property type="term" value="P:N-acetylneuraminate catabolic process"/>
    <property type="evidence" value="ECO:0007669"/>
    <property type="project" value="TreeGrafter"/>
</dbReference>
<comment type="caution">
    <text evidence="4">The sequence shown here is derived from an EMBL/GenBank/DDBJ whole genome shotgun (WGS) entry which is preliminary data.</text>
</comment>
<sequence>MEIFVVPDAAAIGAVAAGIIAAVVRSKPDAVLGVATGGSPLPVYAALAGHRLDLSRVRAFALDEYVGLPAGHPESYGEVVRREVTERLGLDPGHVRVPAGGAEDPERAAVEYDTSIRAAGGIDLQLLGIGHNGHIAFNEPGSALDSRTRVETLAARTREANARYFGSLSEVPERCITQGLGTIMEARHLLLVVHGQDKAAILAEALSGPVSAECPASVLQRHPHVTVVADESAASQLAPEKAGVRVRVAGPAISV</sequence>
<dbReference type="Gene3D" id="3.40.50.1360">
    <property type="match status" value="1"/>
</dbReference>
<dbReference type="GO" id="GO:0006046">
    <property type="term" value="P:N-acetylglucosamine catabolic process"/>
    <property type="evidence" value="ECO:0007669"/>
    <property type="project" value="TreeGrafter"/>
</dbReference>
<dbReference type="CDD" id="cd01399">
    <property type="entry name" value="GlcN6P_deaminase"/>
    <property type="match status" value="1"/>
</dbReference>
<dbReference type="GO" id="GO:0004342">
    <property type="term" value="F:glucosamine-6-phosphate deaminase activity"/>
    <property type="evidence" value="ECO:0007669"/>
    <property type="project" value="UniProtKB-EC"/>
</dbReference>
<keyword evidence="1 4" id="KW-0378">Hydrolase</keyword>
<reference evidence="4 5" key="1">
    <citation type="submission" date="2023-07" db="EMBL/GenBank/DDBJ databases">
        <title>Sorghum-associated microbial communities from plants grown in Nebraska, USA.</title>
        <authorList>
            <person name="Schachtman D."/>
        </authorList>
    </citation>
    <scope>NUCLEOTIDE SEQUENCE [LARGE SCALE GENOMIC DNA]</scope>
    <source>
        <strain evidence="4 5">DS1001</strain>
    </source>
</reference>
<dbReference type="EMBL" id="JAUSTB010000003">
    <property type="protein sequence ID" value="MDQ0145436.1"/>
    <property type="molecule type" value="Genomic_DNA"/>
</dbReference>
<dbReference type="Pfam" id="PF01182">
    <property type="entry name" value="Glucosamine_iso"/>
    <property type="match status" value="1"/>
</dbReference>
<dbReference type="GO" id="GO:0005737">
    <property type="term" value="C:cytoplasm"/>
    <property type="evidence" value="ECO:0007669"/>
    <property type="project" value="TreeGrafter"/>
</dbReference>
<dbReference type="PANTHER" id="PTHR11280">
    <property type="entry name" value="GLUCOSAMINE-6-PHOSPHATE ISOMERASE"/>
    <property type="match status" value="1"/>
</dbReference>
<dbReference type="AlphaFoldDB" id="A0AAJ1SQV6"/>
<dbReference type="GO" id="GO:0005975">
    <property type="term" value="P:carbohydrate metabolic process"/>
    <property type="evidence" value="ECO:0007669"/>
    <property type="project" value="InterPro"/>
</dbReference>
<keyword evidence="5" id="KW-1185">Reference proteome</keyword>
<dbReference type="InterPro" id="IPR006148">
    <property type="entry name" value="Glc/Gal-6P_isomerase"/>
</dbReference>
<dbReference type="InterPro" id="IPR037171">
    <property type="entry name" value="NagB/RpiA_transferase-like"/>
</dbReference>
<dbReference type="InterPro" id="IPR004547">
    <property type="entry name" value="Glucosamine6P_isomerase"/>
</dbReference>
<evidence type="ECO:0000256" key="1">
    <source>
        <dbReference type="ARBA" id="ARBA00022801"/>
    </source>
</evidence>
<name>A0AAJ1SQV6_9MICC</name>
<dbReference type="InterPro" id="IPR018321">
    <property type="entry name" value="Glucosamine6P_isomerase_CS"/>
</dbReference>
<evidence type="ECO:0000259" key="3">
    <source>
        <dbReference type="Pfam" id="PF01182"/>
    </source>
</evidence>
<dbReference type="PROSITE" id="PS01161">
    <property type="entry name" value="GLC_GALNAC_ISOMERASE"/>
    <property type="match status" value="1"/>
</dbReference>
<feature type="domain" description="Glucosamine/galactosamine-6-phosphate isomerase" evidence="3">
    <location>
        <begin position="13"/>
        <end position="222"/>
    </location>
</feature>
<dbReference type="SUPFAM" id="SSF100950">
    <property type="entry name" value="NagB/RpiA/CoA transferase-like"/>
    <property type="match status" value="1"/>
</dbReference>
<dbReference type="RefSeq" id="WP_307358239.1">
    <property type="nucleotide sequence ID" value="NZ_JAUSTB010000003.1"/>
</dbReference>
<organism evidence="4 5">
    <name type="scientific">Pseudarthrobacter niigatensis</name>
    <dbReference type="NCBI Taxonomy" id="369935"/>
    <lineage>
        <taxon>Bacteria</taxon>
        <taxon>Bacillati</taxon>
        <taxon>Actinomycetota</taxon>
        <taxon>Actinomycetes</taxon>
        <taxon>Micrococcales</taxon>
        <taxon>Micrococcaceae</taxon>
        <taxon>Pseudarthrobacter</taxon>
    </lineage>
</organism>